<gene>
    <name evidence="7 10" type="primary">argH</name>
    <name evidence="10" type="ORF">DI536_32940</name>
</gene>
<dbReference type="Gene3D" id="1.10.275.10">
    <property type="entry name" value="Fumarase/aspartase (N-terminal domain)"/>
    <property type="match status" value="1"/>
</dbReference>
<dbReference type="Pfam" id="PF14698">
    <property type="entry name" value="ASL_C2"/>
    <property type="match status" value="1"/>
</dbReference>
<dbReference type="GO" id="GO:0005829">
    <property type="term" value="C:cytosol"/>
    <property type="evidence" value="ECO:0007669"/>
    <property type="project" value="TreeGrafter"/>
</dbReference>
<dbReference type="Gene3D" id="1.10.40.30">
    <property type="entry name" value="Fumarase/aspartase (C-terminal domain)"/>
    <property type="match status" value="1"/>
</dbReference>
<evidence type="ECO:0000256" key="2">
    <source>
        <dbReference type="ARBA" id="ARBA00004941"/>
    </source>
</evidence>
<keyword evidence="4 7" id="KW-0055">Arginine biosynthesis</keyword>
<protein>
    <recommendedName>
        <fullName evidence="3 7">Argininosuccinate lyase</fullName>
        <shortName evidence="7">ASAL</shortName>
        <ecNumber evidence="3 7">4.3.2.1</ecNumber>
    </recommendedName>
    <alternativeName>
        <fullName evidence="7">Arginosuccinase</fullName>
    </alternativeName>
</protein>
<dbReference type="InterPro" id="IPR029419">
    <property type="entry name" value="Arg_succ_lyase_C"/>
</dbReference>
<dbReference type="Gene3D" id="1.20.200.10">
    <property type="entry name" value="Fumarase/aspartase (Central domain)"/>
    <property type="match status" value="1"/>
</dbReference>
<evidence type="ECO:0000256" key="7">
    <source>
        <dbReference type="HAMAP-Rule" id="MF_00006"/>
    </source>
</evidence>
<reference evidence="10 11" key="1">
    <citation type="submission" date="2017-08" db="EMBL/GenBank/DDBJ databases">
        <title>Infants hospitalized years apart are colonized by the same room-sourced microbial strains.</title>
        <authorList>
            <person name="Brooks B."/>
            <person name="Olm M.R."/>
            <person name="Firek B.A."/>
            <person name="Baker R."/>
            <person name="Thomas B.C."/>
            <person name="Morowitz M.J."/>
            <person name="Banfield J.F."/>
        </authorList>
    </citation>
    <scope>NUCLEOTIDE SEQUENCE [LARGE SCALE GENOMIC DNA]</scope>
    <source>
        <strain evidence="10">S2_003_000_R2_14</strain>
    </source>
</reference>
<accession>A0A2W5UP96</accession>
<dbReference type="InterPro" id="IPR008948">
    <property type="entry name" value="L-Aspartase-like"/>
</dbReference>
<evidence type="ECO:0000256" key="5">
    <source>
        <dbReference type="ARBA" id="ARBA00022605"/>
    </source>
</evidence>
<dbReference type="PRINTS" id="PR00145">
    <property type="entry name" value="ARGSUCLYASE"/>
</dbReference>
<dbReference type="FunFam" id="1.20.200.10:FF:000015">
    <property type="entry name" value="argininosuccinate lyase isoform X2"/>
    <property type="match status" value="1"/>
</dbReference>
<dbReference type="InterPro" id="IPR020557">
    <property type="entry name" value="Fumarate_lyase_CS"/>
</dbReference>
<dbReference type="UniPathway" id="UPA00068">
    <property type="reaction ID" value="UER00114"/>
</dbReference>
<dbReference type="PRINTS" id="PR00149">
    <property type="entry name" value="FUMRATELYASE"/>
</dbReference>
<evidence type="ECO:0000259" key="8">
    <source>
        <dbReference type="Pfam" id="PF00206"/>
    </source>
</evidence>
<dbReference type="HAMAP" id="MF_00006">
    <property type="entry name" value="Arg_succ_lyase"/>
    <property type="match status" value="1"/>
</dbReference>
<dbReference type="EC" id="4.3.2.1" evidence="3 7"/>
<feature type="domain" description="Argininosuccinate lyase C-terminal" evidence="9">
    <location>
        <begin position="364"/>
        <end position="432"/>
    </location>
</feature>
<dbReference type="InterPro" id="IPR022761">
    <property type="entry name" value="Fumarate_lyase_N"/>
</dbReference>
<keyword evidence="5 7" id="KW-0028">Amino-acid biosynthesis</keyword>
<name>A0A2W5UP96_9BACT</name>
<sequence length="481" mass="51524">MALAKTEASGGSGLLPEVLAFSSSLSLDKQLLREDLVGSLAHVTMLGRTGVIPAADARAIRDGLIEIWKRADAGTLELPEEEDVHMAVEVELNRTIGAPAALLHSARSRNDQVATDLRLHVREVAARAVREITALVLEVVERARQEKDVILPSYTHRQRAQPVSLAYWFSSYAAAFLRDAQAFTFVLEQCRLLPLGVGAISGSSLPIDREVTRELLSFEGTTLNGMDTVGDRDFAMDLLYATARFFVHASRLSTDLIDYTTQEFGFASLSGDIAMGSSMMPQKKNPDVFELIRGKSGKAIGNLMGLLTTVKGLPGGYNRDLQEDRATLLETAPLLFGSLSVLRLALPRVTFHPEKCRVGLEEGFTQATDLAEALVKKGMPFRKAYMAAGALVKRCQEKGITLRAATLELAQSVDPAYDASILSVLEPAGAVARKASAGSTGPAAVDATLASLTAQANELAAKAEKTPSLAGLFSKLQSATV</sequence>
<evidence type="ECO:0000256" key="4">
    <source>
        <dbReference type="ARBA" id="ARBA00022571"/>
    </source>
</evidence>
<organism evidence="10 11">
    <name type="scientific">Archangium gephyra</name>
    <dbReference type="NCBI Taxonomy" id="48"/>
    <lineage>
        <taxon>Bacteria</taxon>
        <taxon>Pseudomonadati</taxon>
        <taxon>Myxococcota</taxon>
        <taxon>Myxococcia</taxon>
        <taxon>Myxococcales</taxon>
        <taxon>Cystobacterineae</taxon>
        <taxon>Archangiaceae</taxon>
        <taxon>Archangium</taxon>
    </lineage>
</organism>
<dbReference type="FunFam" id="1.10.40.30:FF:000001">
    <property type="entry name" value="Argininosuccinate lyase"/>
    <property type="match status" value="1"/>
</dbReference>
<comment type="similarity">
    <text evidence="7">Belongs to the lyase 1 family. Argininosuccinate lyase subfamily.</text>
</comment>
<feature type="domain" description="Fumarate lyase N-terminal" evidence="8">
    <location>
        <begin position="20"/>
        <end position="301"/>
    </location>
</feature>
<proteinExistence type="inferred from homology"/>
<dbReference type="EMBL" id="QFQP01000048">
    <property type="protein sequence ID" value="PZR05104.1"/>
    <property type="molecule type" value="Genomic_DNA"/>
</dbReference>
<dbReference type="SUPFAM" id="SSF48557">
    <property type="entry name" value="L-aspartase-like"/>
    <property type="match status" value="1"/>
</dbReference>
<comment type="subcellular location">
    <subcellularLocation>
        <location evidence="7">Cytoplasm</location>
    </subcellularLocation>
</comment>
<dbReference type="InterPro" id="IPR024083">
    <property type="entry name" value="Fumarase/histidase_N"/>
</dbReference>
<dbReference type="CDD" id="cd01359">
    <property type="entry name" value="Argininosuccinate_lyase"/>
    <property type="match status" value="1"/>
</dbReference>
<dbReference type="InterPro" id="IPR009049">
    <property type="entry name" value="Argininosuccinate_lyase"/>
</dbReference>
<dbReference type="GO" id="GO:0042450">
    <property type="term" value="P:L-arginine biosynthetic process via ornithine"/>
    <property type="evidence" value="ECO:0007669"/>
    <property type="project" value="UniProtKB-UniRule"/>
</dbReference>
<comment type="pathway">
    <text evidence="2 7">Amino-acid biosynthesis; L-arginine biosynthesis; L-arginine from L-ornithine and carbamoyl phosphate: step 3/3.</text>
</comment>
<evidence type="ECO:0000256" key="1">
    <source>
        <dbReference type="ARBA" id="ARBA00000985"/>
    </source>
</evidence>
<dbReference type="Pfam" id="PF00206">
    <property type="entry name" value="Lyase_1"/>
    <property type="match status" value="1"/>
</dbReference>
<evidence type="ECO:0000256" key="6">
    <source>
        <dbReference type="ARBA" id="ARBA00023239"/>
    </source>
</evidence>
<dbReference type="NCBIfam" id="TIGR00838">
    <property type="entry name" value="argH"/>
    <property type="match status" value="1"/>
</dbReference>
<evidence type="ECO:0000259" key="9">
    <source>
        <dbReference type="Pfam" id="PF14698"/>
    </source>
</evidence>
<evidence type="ECO:0000313" key="10">
    <source>
        <dbReference type="EMBL" id="PZR05104.1"/>
    </source>
</evidence>
<keyword evidence="6 7" id="KW-0456">Lyase</keyword>
<dbReference type="GO" id="GO:0004056">
    <property type="term" value="F:argininosuccinate lyase activity"/>
    <property type="evidence" value="ECO:0007669"/>
    <property type="project" value="UniProtKB-UniRule"/>
</dbReference>
<evidence type="ECO:0000256" key="3">
    <source>
        <dbReference type="ARBA" id="ARBA00012338"/>
    </source>
</evidence>
<dbReference type="AlphaFoldDB" id="A0A2W5UP96"/>
<dbReference type="InterPro" id="IPR000362">
    <property type="entry name" value="Fumarate_lyase_fam"/>
</dbReference>
<keyword evidence="7" id="KW-0963">Cytoplasm</keyword>
<dbReference type="PROSITE" id="PS00163">
    <property type="entry name" value="FUMARATE_LYASES"/>
    <property type="match status" value="1"/>
</dbReference>
<evidence type="ECO:0000313" key="11">
    <source>
        <dbReference type="Proteomes" id="UP000249061"/>
    </source>
</evidence>
<comment type="caution">
    <text evidence="10">The sequence shown here is derived from an EMBL/GenBank/DDBJ whole genome shotgun (WGS) entry which is preliminary data.</text>
</comment>
<dbReference type="PANTHER" id="PTHR43814:SF1">
    <property type="entry name" value="ARGININOSUCCINATE LYASE"/>
    <property type="match status" value="1"/>
</dbReference>
<comment type="catalytic activity">
    <reaction evidence="1 7">
        <text>2-(N(omega)-L-arginino)succinate = fumarate + L-arginine</text>
        <dbReference type="Rhea" id="RHEA:24020"/>
        <dbReference type="ChEBI" id="CHEBI:29806"/>
        <dbReference type="ChEBI" id="CHEBI:32682"/>
        <dbReference type="ChEBI" id="CHEBI:57472"/>
        <dbReference type="EC" id="4.3.2.1"/>
    </reaction>
</comment>
<dbReference type="Proteomes" id="UP000249061">
    <property type="component" value="Unassembled WGS sequence"/>
</dbReference>
<dbReference type="PANTHER" id="PTHR43814">
    <property type="entry name" value="ARGININOSUCCINATE LYASE"/>
    <property type="match status" value="1"/>
</dbReference>